<dbReference type="EMBL" id="LS974621">
    <property type="protein sequence ID" value="CAG7875003.1"/>
    <property type="molecule type" value="Genomic_DNA"/>
</dbReference>
<dbReference type="InterPro" id="IPR016067">
    <property type="entry name" value="S-AdoMet_deCO2ase_core"/>
</dbReference>
<protein>
    <recommendedName>
        <fullName evidence="7">S-adenosylmethionine decarboxylase proenzyme</fullName>
    </recommendedName>
</protein>
<evidence type="ECO:0000313" key="6">
    <source>
        <dbReference type="EMBL" id="VDC70687.1"/>
    </source>
</evidence>
<sequence length="83" mass="9308">MNSIEGDAISTIHVTPEDGFIYASFEAVGYDFNTIDLSQLVTRVLSCFEPKQIFVVVHSSVGTNAYRPEISVDLEDYECREDI</sequence>
<dbReference type="Proteomes" id="UP000694005">
    <property type="component" value="Chromosome A05"/>
</dbReference>
<accession>A0A3P5YSD4</accession>
<dbReference type="GO" id="GO:0004014">
    <property type="term" value="F:adenosylmethionine decarboxylase activity"/>
    <property type="evidence" value="ECO:0007669"/>
    <property type="project" value="InterPro"/>
</dbReference>
<dbReference type="EMBL" id="LR031570">
    <property type="protein sequence ID" value="VDC70687.1"/>
    <property type="molecule type" value="Genomic_DNA"/>
</dbReference>
<proteinExistence type="inferred from homology"/>
<dbReference type="InterPro" id="IPR048283">
    <property type="entry name" value="AdoMetDC-like"/>
</dbReference>
<comment type="pathway">
    <text evidence="1">Amine and polyamine biosynthesis; S-adenosylmethioninamine biosynthesis; S-adenosylmethioninamine from S-adenosyl-L-methionine: step 1/1.</text>
</comment>
<evidence type="ECO:0000256" key="3">
    <source>
        <dbReference type="ARBA" id="ARBA00023066"/>
    </source>
</evidence>
<dbReference type="PANTHER" id="PTHR11570:SF34">
    <property type="entry name" value="S-ADENOSYLMETHIONINE DECARBOXYLASE PROENZYME 1"/>
    <property type="match status" value="1"/>
</dbReference>
<evidence type="ECO:0000256" key="4">
    <source>
        <dbReference type="ARBA" id="ARBA00023115"/>
    </source>
</evidence>
<gene>
    <name evidence="6" type="ORF">BRAA05T20401Z</name>
    <name evidence="5" type="ORF">BRAPAZ1V2_A05P15240.2</name>
</gene>
<keyword evidence="3" id="KW-0745">Spermidine biosynthesis</keyword>
<dbReference type="AlphaFoldDB" id="A0A3P5YSD4"/>
<dbReference type="Gramene" id="A05p15240.2_BraZ1">
    <property type="protein sequence ID" value="A05p15240.2_BraZ1.CDS.1"/>
    <property type="gene ID" value="A05g15240.2_BraZ1"/>
</dbReference>
<dbReference type="PANTHER" id="PTHR11570">
    <property type="entry name" value="S-ADENOSYLMETHIONINE DECARBOXYLASE"/>
    <property type="match status" value="1"/>
</dbReference>
<dbReference type="Gene3D" id="3.60.90.10">
    <property type="entry name" value="S-adenosylmethionine decarboxylase"/>
    <property type="match status" value="1"/>
</dbReference>
<name>A0A3P5YSD4_BRACM</name>
<dbReference type="Pfam" id="PF01536">
    <property type="entry name" value="SAM_decarbox"/>
    <property type="match status" value="1"/>
</dbReference>
<comment type="similarity">
    <text evidence="2">Belongs to the eukaryotic AdoMetDC family.</text>
</comment>
<evidence type="ECO:0000313" key="5">
    <source>
        <dbReference type="EMBL" id="CAG7875003.1"/>
    </source>
</evidence>
<evidence type="ECO:0000256" key="1">
    <source>
        <dbReference type="ARBA" id="ARBA00004911"/>
    </source>
</evidence>
<dbReference type="UniPathway" id="UPA00331">
    <property type="reaction ID" value="UER00451"/>
</dbReference>
<dbReference type="GO" id="GO:0008295">
    <property type="term" value="P:spermidine biosynthetic process"/>
    <property type="evidence" value="ECO:0007669"/>
    <property type="project" value="UniProtKB-KW"/>
</dbReference>
<evidence type="ECO:0008006" key="7">
    <source>
        <dbReference type="Google" id="ProtNLM"/>
    </source>
</evidence>
<organism evidence="6">
    <name type="scientific">Brassica campestris</name>
    <name type="common">Field mustard</name>
    <dbReference type="NCBI Taxonomy" id="3711"/>
    <lineage>
        <taxon>Eukaryota</taxon>
        <taxon>Viridiplantae</taxon>
        <taxon>Streptophyta</taxon>
        <taxon>Embryophyta</taxon>
        <taxon>Tracheophyta</taxon>
        <taxon>Spermatophyta</taxon>
        <taxon>Magnoliopsida</taxon>
        <taxon>eudicotyledons</taxon>
        <taxon>Gunneridae</taxon>
        <taxon>Pentapetalae</taxon>
        <taxon>rosids</taxon>
        <taxon>malvids</taxon>
        <taxon>Brassicales</taxon>
        <taxon>Brassicaceae</taxon>
        <taxon>Brassiceae</taxon>
        <taxon>Brassica</taxon>
    </lineage>
</organism>
<reference evidence="6" key="1">
    <citation type="submission" date="2018-11" db="EMBL/GenBank/DDBJ databases">
        <authorList>
            <consortium name="Genoscope - CEA"/>
            <person name="William W."/>
        </authorList>
    </citation>
    <scope>NUCLEOTIDE SEQUENCE</scope>
</reference>
<dbReference type="SUPFAM" id="SSF56276">
    <property type="entry name" value="S-adenosylmethionine decarboxylase"/>
    <property type="match status" value="1"/>
</dbReference>
<evidence type="ECO:0000256" key="2">
    <source>
        <dbReference type="ARBA" id="ARBA00008466"/>
    </source>
</evidence>
<keyword evidence="4" id="KW-0620">Polyamine biosynthesis</keyword>